<organism evidence="3 4">
    <name type="scientific">Pristionchus fissidentatus</name>
    <dbReference type="NCBI Taxonomy" id="1538716"/>
    <lineage>
        <taxon>Eukaryota</taxon>
        <taxon>Metazoa</taxon>
        <taxon>Ecdysozoa</taxon>
        <taxon>Nematoda</taxon>
        <taxon>Chromadorea</taxon>
        <taxon>Rhabditida</taxon>
        <taxon>Rhabditina</taxon>
        <taxon>Diplogasteromorpha</taxon>
        <taxon>Diplogasteroidea</taxon>
        <taxon>Neodiplogasteridae</taxon>
        <taxon>Pristionchus</taxon>
    </lineage>
</organism>
<evidence type="ECO:0000256" key="2">
    <source>
        <dbReference type="SAM" id="SignalP"/>
    </source>
</evidence>
<feature type="compositionally biased region" description="Acidic residues" evidence="1">
    <location>
        <begin position="252"/>
        <end position="267"/>
    </location>
</feature>
<feature type="region of interest" description="Disordered" evidence="1">
    <location>
        <begin position="106"/>
        <end position="134"/>
    </location>
</feature>
<protein>
    <recommendedName>
        <fullName evidence="5">Ribosomal protein</fullName>
    </recommendedName>
</protein>
<keyword evidence="2" id="KW-0732">Signal</keyword>
<name>A0AAV5VTJ7_9BILA</name>
<dbReference type="EMBL" id="BTSY01000004">
    <property type="protein sequence ID" value="GMT22773.1"/>
    <property type="molecule type" value="Genomic_DNA"/>
</dbReference>
<sequence length="332" mass="36064">MLMRVSSVLLLSLDNLVRHGFSVVDQPTSSHDIEHASSPIGHVRELGRTVILGESVVEVVSALSCCLDIRPDGFDGRDGRIVRLVPEHVSGGVDQECGVECEDVSEHAGDVEGDERRLSPEVDGDESGKNEADECGKGKIVPSLECKNGVVVEVGDVDLRSHFLQFLTLSRQQPSDVRVEESPLGVVRVGLGVCPFVMTTMVSRPLDHVVLMRECAESHEEESSRKCGLEGAMRPVAMSARSDSHGTSKVEDDGEEEGGPAADEEELIGANEGGDVSRGEGEDVTPDNLEGRTRLQSLFFQRRHRVEVGREEHFLALNCRDFGRSAHGGFCR</sequence>
<evidence type="ECO:0000256" key="1">
    <source>
        <dbReference type="SAM" id="MobiDB-lite"/>
    </source>
</evidence>
<feature type="compositionally biased region" description="Basic and acidic residues" evidence="1">
    <location>
        <begin position="242"/>
        <end position="251"/>
    </location>
</feature>
<dbReference type="AlphaFoldDB" id="A0AAV5VTJ7"/>
<feature type="signal peptide" evidence="2">
    <location>
        <begin position="1"/>
        <end position="22"/>
    </location>
</feature>
<reference evidence="3" key="1">
    <citation type="submission" date="2023-10" db="EMBL/GenBank/DDBJ databases">
        <title>Genome assembly of Pristionchus species.</title>
        <authorList>
            <person name="Yoshida K."/>
            <person name="Sommer R.J."/>
        </authorList>
    </citation>
    <scope>NUCLEOTIDE SEQUENCE</scope>
    <source>
        <strain evidence="3">RS5133</strain>
    </source>
</reference>
<evidence type="ECO:0000313" key="4">
    <source>
        <dbReference type="Proteomes" id="UP001432322"/>
    </source>
</evidence>
<feature type="region of interest" description="Disordered" evidence="1">
    <location>
        <begin position="239"/>
        <end position="289"/>
    </location>
</feature>
<proteinExistence type="predicted"/>
<comment type="caution">
    <text evidence="3">The sequence shown here is derived from an EMBL/GenBank/DDBJ whole genome shotgun (WGS) entry which is preliminary data.</text>
</comment>
<keyword evidence="4" id="KW-1185">Reference proteome</keyword>
<evidence type="ECO:0008006" key="5">
    <source>
        <dbReference type="Google" id="ProtNLM"/>
    </source>
</evidence>
<accession>A0AAV5VTJ7</accession>
<feature type="chain" id="PRO_5043484481" description="Ribosomal protein" evidence="2">
    <location>
        <begin position="23"/>
        <end position="332"/>
    </location>
</feature>
<evidence type="ECO:0000313" key="3">
    <source>
        <dbReference type="EMBL" id="GMT22773.1"/>
    </source>
</evidence>
<feature type="non-terminal residue" evidence="3">
    <location>
        <position position="332"/>
    </location>
</feature>
<gene>
    <name evidence="3" type="ORF">PFISCL1PPCAC_14070</name>
</gene>
<dbReference type="Proteomes" id="UP001432322">
    <property type="component" value="Unassembled WGS sequence"/>
</dbReference>